<dbReference type="Gene3D" id="1.20.1250.20">
    <property type="entry name" value="MFS general substrate transporter like domains"/>
    <property type="match status" value="1"/>
</dbReference>
<feature type="transmembrane region" description="Helical" evidence="1">
    <location>
        <begin position="477"/>
        <end position="498"/>
    </location>
</feature>
<feature type="transmembrane region" description="Helical" evidence="1">
    <location>
        <begin position="144"/>
        <end position="160"/>
    </location>
</feature>
<dbReference type="PANTHER" id="PTHR20765">
    <property type="entry name" value="SOLUTE CARRIER FAMILY 43 MEMBER 3-RELATED"/>
    <property type="match status" value="1"/>
</dbReference>
<dbReference type="PANTHER" id="PTHR20765:SF1">
    <property type="entry name" value="EQUILIBRATIVE NUCLEOBASE TRANSPORTER 1"/>
    <property type="match status" value="1"/>
</dbReference>
<dbReference type="SUPFAM" id="SSF103473">
    <property type="entry name" value="MFS general substrate transporter"/>
    <property type="match status" value="1"/>
</dbReference>
<dbReference type="InterPro" id="IPR011701">
    <property type="entry name" value="MFS"/>
</dbReference>
<feature type="transmembrane region" description="Helical" evidence="1">
    <location>
        <begin position="230"/>
        <end position="250"/>
    </location>
</feature>
<keyword evidence="3" id="KW-1185">Reference proteome</keyword>
<dbReference type="GO" id="GO:0022857">
    <property type="term" value="F:transmembrane transporter activity"/>
    <property type="evidence" value="ECO:0007669"/>
    <property type="project" value="InterPro"/>
</dbReference>
<comment type="caution">
    <text evidence="2">The sequence shown here is derived from an EMBL/GenBank/DDBJ whole genome shotgun (WGS) entry which is preliminary data.</text>
</comment>
<feature type="transmembrane region" description="Helical" evidence="1">
    <location>
        <begin position="114"/>
        <end position="137"/>
    </location>
</feature>
<dbReference type="EMBL" id="JASAOG010000050">
    <property type="protein sequence ID" value="KAK0058109.1"/>
    <property type="molecule type" value="Genomic_DNA"/>
</dbReference>
<protein>
    <submittedName>
        <fullName evidence="2">Solute carrier family 43 member 3</fullName>
    </submittedName>
</protein>
<reference evidence="2" key="1">
    <citation type="journal article" date="2023" name="PLoS Negl. Trop. Dis.">
        <title>A genome sequence for Biomphalaria pfeifferi, the major vector snail for the human-infecting parasite Schistosoma mansoni.</title>
        <authorList>
            <person name="Bu L."/>
            <person name="Lu L."/>
            <person name="Laidemitt M.R."/>
            <person name="Zhang S.M."/>
            <person name="Mutuku M."/>
            <person name="Mkoji G."/>
            <person name="Steinauer M."/>
            <person name="Loker E.S."/>
        </authorList>
    </citation>
    <scope>NUCLEOTIDE SEQUENCE</scope>
    <source>
        <strain evidence="2">KasaAsao</strain>
    </source>
</reference>
<name>A0AAD8BNY6_BIOPF</name>
<feature type="transmembrane region" description="Helical" evidence="1">
    <location>
        <begin position="166"/>
        <end position="184"/>
    </location>
</feature>
<feature type="transmembrane region" description="Helical" evidence="1">
    <location>
        <begin position="413"/>
        <end position="431"/>
    </location>
</feature>
<keyword evidence="1" id="KW-1133">Transmembrane helix</keyword>
<feature type="transmembrane region" description="Helical" evidence="1">
    <location>
        <begin position="443"/>
        <end position="465"/>
    </location>
</feature>
<gene>
    <name evidence="2" type="ORF">Bpfe_012433</name>
</gene>
<dbReference type="InterPro" id="IPR027197">
    <property type="entry name" value="SLC43A3"/>
</dbReference>
<evidence type="ECO:0000256" key="1">
    <source>
        <dbReference type="SAM" id="Phobius"/>
    </source>
</evidence>
<proteinExistence type="predicted"/>
<feature type="transmembrane region" description="Helical" evidence="1">
    <location>
        <begin position="387"/>
        <end position="407"/>
    </location>
</feature>
<dbReference type="InterPro" id="IPR036259">
    <property type="entry name" value="MFS_trans_sf"/>
</dbReference>
<evidence type="ECO:0000313" key="2">
    <source>
        <dbReference type="EMBL" id="KAK0058109.1"/>
    </source>
</evidence>
<feature type="transmembrane region" description="Helical" evidence="1">
    <location>
        <begin position="347"/>
        <end position="366"/>
    </location>
</feature>
<accession>A0AAD8BNY6</accession>
<reference evidence="2" key="2">
    <citation type="submission" date="2023-04" db="EMBL/GenBank/DDBJ databases">
        <authorList>
            <person name="Bu L."/>
            <person name="Lu L."/>
            <person name="Laidemitt M.R."/>
            <person name="Zhang S.M."/>
            <person name="Mutuku M."/>
            <person name="Mkoji G."/>
            <person name="Steinauer M."/>
            <person name="Loker E.S."/>
        </authorList>
    </citation>
    <scope>NUCLEOTIDE SEQUENCE</scope>
    <source>
        <strain evidence="2">KasaAsao</strain>
        <tissue evidence="2">Whole Snail</tissue>
    </source>
</reference>
<dbReference type="Pfam" id="PF07690">
    <property type="entry name" value="MFS_1"/>
    <property type="match status" value="1"/>
</dbReference>
<feature type="transmembrane region" description="Helical" evidence="1">
    <location>
        <begin position="12"/>
        <end position="30"/>
    </location>
</feature>
<dbReference type="AlphaFoldDB" id="A0AAD8BNY6"/>
<dbReference type="CDD" id="cd06174">
    <property type="entry name" value="MFS"/>
    <property type="match status" value="1"/>
</dbReference>
<keyword evidence="1" id="KW-0472">Membrane</keyword>
<keyword evidence="1" id="KW-0812">Transmembrane</keyword>
<evidence type="ECO:0000313" key="3">
    <source>
        <dbReference type="Proteomes" id="UP001233172"/>
    </source>
</evidence>
<feature type="transmembrane region" description="Helical" evidence="1">
    <location>
        <begin position="196"/>
        <end position="218"/>
    </location>
</feature>
<sequence length="512" mass="57848">MLSDNPKFRVLYASWAFLECLFFGGLIYGWPSLVFVLKDEGLYYDLCSFSNTSQESIVANNFIANVSVENVYDTSSSVYNISVSTDPARSDKNNVTETRKERNSCRDMDDRLSLVFTIGTAVFCIGCFIMGQISYIFGTRITRIIATALFVIGSLLVAFTSNDVPWLIFPGLSLLGAGGITFLMTNMQISVYFPKLGTLVVGLFCGGFDTSAGMQMLIKIGYENGISRYISYLILAVANLVTLVSTFLFLPKGFVTKPSTKKYHNDEVADDKTAAVELKSPQNEENEVQESEKPRILSCIFSCRYLFHVFWLCILQLRFYCFLGSLNKTLEVMFKNDHQQVSCYTNILFYVLMCGLLSSPFAGIVCDGFKRLYVKQRTELQRMLMPTVIPLTITTSLCILLSLLVLFETPKVMIPAYLCLLFFRSFLYTLGAGYISVMFPSEYFGILYGIVIIAGGIISMFQYVFFNWAETSGFYPVNLFLLILMITTYIHPAFQWFVCRRDGRTGKLLVKE</sequence>
<organism evidence="2 3">
    <name type="scientific">Biomphalaria pfeifferi</name>
    <name type="common">Bloodfluke planorb</name>
    <name type="synonym">Freshwater snail</name>
    <dbReference type="NCBI Taxonomy" id="112525"/>
    <lineage>
        <taxon>Eukaryota</taxon>
        <taxon>Metazoa</taxon>
        <taxon>Spiralia</taxon>
        <taxon>Lophotrochozoa</taxon>
        <taxon>Mollusca</taxon>
        <taxon>Gastropoda</taxon>
        <taxon>Heterobranchia</taxon>
        <taxon>Euthyneura</taxon>
        <taxon>Panpulmonata</taxon>
        <taxon>Hygrophila</taxon>
        <taxon>Lymnaeoidea</taxon>
        <taxon>Planorbidae</taxon>
        <taxon>Biomphalaria</taxon>
    </lineage>
</organism>
<feature type="transmembrane region" description="Helical" evidence="1">
    <location>
        <begin position="305"/>
        <end position="327"/>
    </location>
</feature>
<dbReference type="Proteomes" id="UP001233172">
    <property type="component" value="Unassembled WGS sequence"/>
</dbReference>